<comment type="similarity">
    <text evidence="1">Belongs to the glycosyl hydrolase 3 family.</text>
</comment>
<dbReference type="RefSeq" id="WP_431308289.1">
    <property type="nucleotide sequence ID" value="NZ_BSUN01000001.1"/>
</dbReference>
<proteinExistence type="inferred from homology"/>
<dbReference type="InterPro" id="IPR036962">
    <property type="entry name" value="Glyco_hydro_3_N_sf"/>
</dbReference>
<feature type="domain" description="Glycoside hydrolase family 3 N-terminal" evidence="4">
    <location>
        <begin position="1"/>
        <end position="70"/>
    </location>
</feature>
<evidence type="ECO:0000256" key="2">
    <source>
        <dbReference type="ARBA" id="ARBA00022801"/>
    </source>
</evidence>
<evidence type="ECO:0000313" key="6">
    <source>
        <dbReference type="Proteomes" id="UP001157125"/>
    </source>
</evidence>
<dbReference type="PANTHER" id="PTHR42715:SF10">
    <property type="entry name" value="BETA-GLUCOSIDASE"/>
    <property type="match status" value="1"/>
</dbReference>
<feature type="region of interest" description="Disordered" evidence="3">
    <location>
        <begin position="90"/>
        <end position="114"/>
    </location>
</feature>
<reference evidence="6" key="1">
    <citation type="journal article" date="2019" name="Int. J. Syst. Evol. Microbiol.">
        <title>The Global Catalogue of Microorganisms (GCM) 10K type strain sequencing project: providing services to taxonomists for standard genome sequencing and annotation.</title>
        <authorList>
            <consortium name="The Broad Institute Genomics Platform"/>
            <consortium name="The Broad Institute Genome Sequencing Center for Infectious Disease"/>
            <person name="Wu L."/>
            <person name="Ma J."/>
        </authorList>
    </citation>
    <scope>NUCLEOTIDE SEQUENCE [LARGE SCALE GENOMIC DNA]</scope>
    <source>
        <strain evidence="6">NBRC 112299</strain>
    </source>
</reference>
<keyword evidence="2" id="KW-0378">Hydrolase</keyword>
<dbReference type="Proteomes" id="UP001157125">
    <property type="component" value="Unassembled WGS sequence"/>
</dbReference>
<dbReference type="EMBL" id="BSUN01000001">
    <property type="protein sequence ID" value="GMA34768.1"/>
    <property type="molecule type" value="Genomic_DNA"/>
</dbReference>
<protein>
    <recommendedName>
        <fullName evidence="4">Glycoside hydrolase family 3 N-terminal domain-containing protein</fullName>
    </recommendedName>
</protein>
<keyword evidence="6" id="KW-1185">Reference proteome</keyword>
<dbReference type="PANTHER" id="PTHR42715">
    <property type="entry name" value="BETA-GLUCOSIDASE"/>
    <property type="match status" value="1"/>
</dbReference>
<dbReference type="InterPro" id="IPR001764">
    <property type="entry name" value="Glyco_hydro_3_N"/>
</dbReference>
<dbReference type="InterPro" id="IPR017853">
    <property type="entry name" value="GH"/>
</dbReference>
<dbReference type="Gene3D" id="3.20.20.300">
    <property type="entry name" value="Glycoside hydrolase, family 3, N-terminal domain"/>
    <property type="match status" value="1"/>
</dbReference>
<dbReference type="PRINTS" id="PR00133">
    <property type="entry name" value="GLHYDRLASE3"/>
</dbReference>
<evidence type="ECO:0000256" key="1">
    <source>
        <dbReference type="ARBA" id="ARBA00005336"/>
    </source>
</evidence>
<dbReference type="SUPFAM" id="SSF51445">
    <property type="entry name" value="(Trans)glycosidases"/>
    <property type="match status" value="1"/>
</dbReference>
<gene>
    <name evidence="5" type="ORF">GCM10025876_09720</name>
</gene>
<evidence type="ECO:0000259" key="4">
    <source>
        <dbReference type="Pfam" id="PF00933"/>
    </source>
</evidence>
<name>A0ABQ6ICG5_9MICO</name>
<evidence type="ECO:0000313" key="5">
    <source>
        <dbReference type="EMBL" id="GMA34768.1"/>
    </source>
</evidence>
<dbReference type="Pfam" id="PF00933">
    <property type="entry name" value="Glyco_hydro_3"/>
    <property type="match status" value="1"/>
</dbReference>
<sequence length="114" mass="12549">MGEMLGNEALLKGINGWYAPAVNLHRSPFEGRSFEYYSEDPLLSGAMATSVSNGVASKGVYVTVKHFAMNEQETNRVNNGIATFANEQAIREPVPEALRDDRQGRLDGGHLPRR</sequence>
<comment type="caution">
    <text evidence="5">The sequence shown here is derived from an EMBL/GenBank/DDBJ whole genome shotgun (WGS) entry which is preliminary data.</text>
</comment>
<evidence type="ECO:0000256" key="3">
    <source>
        <dbReference type="SAM" id="MobiDB-lite"/>
    </source>
</evidence>
<organism evidence="5 6">
    <name type="scientific">Demequina litorisediminis</name>
    <dbReference type="NCBI Taxonomy" id="1849022"/>
    <lineage>
        <taxon>Bacteria</taxon>
        <taxon>Bacillati</taxon>
        <taxon>Actinomycetota</taxon>
        <taxon>Actinomycetes</taxon>
        <taxon>Micrococcales</taxon>
        <taxon>Demequinaceae</taxon>
        <taxon>Demequina</taxon>
    </lineage>
</organism>
<dbReference type="InterPro" id="IPR050288">
    <property type="entry name" value="Cellulose_deg_GH3"/>
</dbReference>
<accession>A0ABQ6ICG5</accession>